<gene>
    <name evidence="2" type="ORF">PG997_014278</name>
</gene>
<feature type="compositionally biased region" description="Acidic residues" evidence="1">
    <location>
        <begin position="65"/>
        <end position="87"/>
    </location>
</feature>
<evidence type="ECO:0000256" key="1">
    <source>
        <dbReference type="SAM" id="MobiDB-lite"/>
    </source>
</evidence>
<sequence length="357" mass="41735">MMAYFDNPRAKLIRWHAKEYKCNYSSWTPRFRGPEIFFHEARQVLKRHRQGSSRPCRSLAESIAEAEDAEYEESEEDEDEEDDEGVESSDQAAPGSLWKFTHEYDAKVLEGDLFIRRRHRILGPVISSDRDMKRLQSTDFARLLHGLELPVCKHVFCRSTCFEGQTFSNVLDEFLEGGYDFKHAEHLARFEILESVKDLRGSIVGNDIGRIPSSVTSDYLFRDTEEEDPDRILQRRLHGIASLGPPGLRQVRKHRSREDRRSSRSHRESIEVMYQMLYRLYTRHFRLRDPVSVGLELVTYHNLGDCRSPTEGLWHGFNAVGSEGRCGYPPGVIRDRWYGVTKENILDEETWQRNRYA</sequence>
<evidence type="ECO:0000313" key="3">
    <source>
        <dbReference type="Proteomes" id="UP001433268"/>
    </source>
</evidence>
<name>A0ABR1UVT1_9PEZI</name>
<organism evidence="2 3">
    <name type="scientific">Apiospora hydei</name>
    <dbReference type="NCBI Taxonomy" id="1337664"/>
    <lineage>
        <taxon>Eukaryota</taxon>
        <taxon>Fungi</taxon>
        <taxon>Dikarya</taxon>
        <taxon>Ascomycota</taxon>
        <taxon>Pezizomycotina</taxon>
        <taxon>Sordariomycetes</taxon>
        <taxon>Xylariomycetidae</taxon>
        <taxon>Amphisphaeriales</taxon>
        <taxon>Apiosporaceae</taxon>
        <taxon>Apiospora</taxon>
    </lineage>
</organism>
<proteinExistence type="predicted"/>
<comment type="caution">
    <text evidence="2">The sequence shown here is derived from an EMBL/GenBank/DDBJ whole genome shotgun (WGS) entry which is preliminary data.</text>
</comment>
<keyword evidence="3" id="KW-1185">Reference proteome</keyword>
<dbReference type="EMBL" id="JAQQWN010000010">
    <property type="protein sequence ID" value="KAK8062181.1"/>
    <property type="molecule type" value="Genomic_DNA"/>
</dbReference>
<feature type="region of interest" description="Disordered" evidence="1">
    <location>
        <begin position="243"/>
        <end position="266"/>
    </location>
</feature>
<dbReference type="Proteomes" id="UP001433268">
    <property type="component" value="Unassembled WGS sequence"/>
</dbReference>
<dbReference type="RefSeq" id="XP_066660780.1">
    <property type="nucleotide sequence ID" value="XM_066818592.1"/>
</dbReference>
<evidence type="ECO:0000313" key="2">
    <source>
        <dbReference type="EMBL" id="KAK8062181.1"/>
    </source>
</evidence>
<feature type="region of interest" description="Disordered" evidence="1">
    <location>
        <begin position="65"/>
        <end position="92"/>
    </location>
</feature>
<protein>
    <submittedName>
        <fullName evidence="2">Uncharacterized protein</fullName>
    </submittedName>
</protein>
<dbReference type="GeneID" id="92051652"/>
<feature type="compositionally biased region" description="Basic and acidic residues" evidence="1">
    <location>
        <begin position="256"/>
        <end position="266"/>
    </location>
</feature>
<reference evidence="2 3" key="1">
    <citation type="submission" date="2023-01" db="EMBL/GenBank/DDBJ databases">
        <title>Analysis of 21 Apiospora genomes using comparative genomics revels a genus with tremendous synthesis potential of carbohydrate active enzymes and secondary metabolites.</title>
        <authorList>
            <person name="Sorensen T."/>
        </authorList>
    </citation>
    <scope>NUCLEOTIDE SEQUENCE [LARGE SCALE GENOMIC DNA]</scope>
    <source>
        <strain evidence="2 3">CBS 114990</strain>
    </source>
</reference>
<accession>A0ABR1UVT1</accession>